<keyword evidence="6" id="KW-1185">Reference proteome</keyword>
<dbReference type="PROSITE" id="PS50039">
    <property type="entry name" value="FORK_HEAD_3"/>
    <property type="match status" value="1"/>
</dbReference>
<feature type="compositionally biased region" description="Low complexity" evidence="3">
    <location>
        <begin position="196"/>
        <end position="205"/>
    </location>
</feature>
<feature type="region of interest" description="Disordered" evidence="3">
    <location>
        <begin position="1"/>
        <end position="59"/>
    </location>
</feature>
<dbReference type="GO" id="GO:0043565">
    <property type="term" value="F:sequence-specific DNA binding"/>
    <property type="evidence" value="ECO:0007669"/>
    <property type="project" value="InterPro"/>
</dbReference>
<evidence type="ECO:0000259" key="4">
    <source>
        <dbReference type="PROSITE" id="PS50039"/>
    </source>
</evidence>
<feature type="compositionally biased region" description="Low complexity" evidence="3">
    <location>
        <begin position="166"/>
        <end position="179"/>
    </location>
</feature>
<reference evidence="5" key="2">
    <citation type="submission" date="2025-09" db="UniProtKB">
        <authorList>
            <consortium name="Ensembl"/>
        </authorList>
    </citation>
    <scope>IDENTIFICATION</scope>
</reference>
<sequence>MQARYSVLPGGAGGATAAMPAPWHVTSTHRQAHEQYPPGAEAGPGARQPYGRPAAALAARPGQCRLQLHPRSSPCHPERAEKEDHAMKASYQFIIGVRFPFTRTSSRGWRTPPAHLSRQRVLRQVAPRRKKPAKGSYWTLDPDSTHVRERLSFPAIPRRRLRARSTAPPAVRASTPPAARRARPRRRAAVPPPAPAVVTTATCRP</sequence>
<accession>A0A8C5WW52</accession>
<evidence type="ECO:0000313" key="5">
    <source>
        <dbReference type="Ensembl" id="ENSLLTP00000017506.1"/>
    </source>
</evidence>
<name>A0A8C5WW52_LATLA</name>
<organism evidence="5 6">
    <name type="scientific">Laticauda laticaudata</name>
    <name type="common">Blue-ringed sea krait</name>
    <name type="synonym">Blue-lipped sea krait</name>
    <dbReference type="NCBI Taxonomy" id="8630"/>
    <lineage>
        <taxon>Eukaryota</taxon>
        <taxon>Metazoa</taxon>
        <taxon>Chordata</taxon>
        <taxon>Craniata</taxon>
        <taxon>Vertebrata</taxon>
        <taxon>Euteleostomi</taxon>
        <taxon>Lepidosauria</taxon>
        <taxon>Squamata</taxon>
        <taxon>Bifurcata</taxon>
        <taxon>Unidentata</taxon>
        <taxon>Episquamata</taxon>
        <taxon>Toxicofera</taxon>
        <taxon>Serpentes</taxon>
        <taxon>Colubroidea</taxon>
        <taxon>Elapidae</taxon>
        <taxon>Laticaudinae</taxon>
        <taxon>Laticauda</taxon>
    </lineage>
</organism>
<evidence type="ECO:0000256" key="3">
    <source>
        <dbReference type="SAM" id="MobiDB-lite"/>
    </source>
</evidence>
<dbReference type="Proteomes" id="UP000694406">
    <property type="component" value="Unplaced"/>
</dbReference>
<reference evidence="5" key="1">
    <citation type="submission" date="2025-08" db="UniProtKB">
        <authorList>
            <consortium name="Ensembl"/>
        </authorList>
    </citation>
    <scope>IDENTIFICATION</scope>
</reference>
<feature type="domain" description="Fork-head" evidence="4">
    <location>
        <begin position="95"/>
        <end position="161"/>
    </location>
</feature>
<dbReference type="InterPro" id="IPR001766">
    <property type="entry name" value="Fork_head_dom"/>
</dbReference>
<keyword evidence="1 2" id="KW-0238">DNA-binding</keyword>
<dbReference type="GO" id="GO:0003700">
    <property type="term" value="F:DNA-binding transcription factor activity"/>
    <property type="evidence" value="ECO:0007669"/>
    <property type="project" value="InterPro"/>
</dbReference>
<proteinExistence type="predicted"/>
<dbReference type="GO" id="GO:0005634">
    <property type="term" value="C:nucleus"/>
    <property type="evidence" value="ECO:0007669"/>
    <property type="project" value="UniProtKB-SubCell"/>
</dbReference>
<evidence type="ECO:0000256" key="2">
    <source>
        <dbReference type="PROSITE-ProRule" id="PRU00089"/>
    </source>
</evidence>
<comment type="subcellular location">
    <subcellularLocation>
        <location evidence="2">Nucleus</location>
    </subcellularLocation>
</comment>
<keyword evidence="2" id="KW-0539">Nucleus</keyword>
<feature type="region of interest" description="Disordered" evidence="3">
    <location>
        <begin position="157"/>
        <end position="205"/>
    </location>
</feature>
<evidence type="ECO:0000313" key="6">
    <source>
        <dbReference type="Proteomes" id="UP000694406"/>
    </source>
</evidence>
<dbReference type="Ensembl" id="ENSLLTT00000018157.1">
    <property type="protein sequence ID" value="ENSLLTP00000017506.1"/>
    <property type="gene ID" value="ENSLLTG00000013288.1"/>
</dbReference>
<dbReference type="Gene3D" id="1.10.10.10">
    <property type="entry name" value="Winged helix-like DNA-binding domain superfamily/Winged helix DNA-binding domain"/>
    <property type="match status" value="1"/>
</dbReference>
<evidence type="ECO:0000256" key="1">
    <source>
        <dbReference type="ARBA" id="ARBA00023125"/>
    </source>
</evidence>
<protein>
    <recommendedName>
        <fullName evidence="4">Fork-head domain-containing protein</fullName>
    </recommendedName>
</protein>
<dbReference type="InterPro" id="IPR036388">
    <property type="entry name" value="WH-like_DNA-bd_sf"/>
</dbReference>
<dbReference type="AlphaFoldDB" id="A0A8C5WW52"/>
<feature type="DNA-binding region" description="Fork-head" evidence="2">
    <location>
        <begin position="95"/>
        <end position="161"/>
    </location>
</feature>